<organism evidence="2">
    <name type="scientific">Arion vulgaris</name>
    <dbReference type="NCBI Taxonomy" id="1028688"/>
    <lineage>
        <taxon>Eukaryota</taxon>
        <taxon>Metazoa</taxon>
        <taxon>Spiralia</taxon>
        <taxon>Lophotrochozoa</taxon>
        <taxon>Mollusca</taxon>
        <taxon>Gastropoda</taxon>
        <taxon>Heterobranchia</taxon>
        <taxon>Euthyneura</taxon>
        <taxon>Panpulmonata</taxon>
        <taxon>Eupulmonata</taxon>
        <taxon>Stylommatophora</taxon>
        <taxon>Helicina</taxon>
        <taxon>Arionoidea</taxon>
        <taxon>Arionidae</taxon>
        <taxon>Arion</taxon>
    </lineage>
</organism>
<dbReference type="AlphaFoldDB" id="A0A0B6Y4F7"/>
<protein>
    <submittedName>
        <fullName evidence="2">Uncharacterized protein</fullName>
    </submittedName>
</protein>
<dbReference type="EMBL" id="HACG01004144">
    <property type="protein sequence ID" value="CEK51009.1"/>
    <property type="molecule type" value="Transcribed_RNA"/>
</dbReference>
<accession>A0A0B6Y4F7</accession>
<name>A0A0B6Y4F7_9EUPU</name>
<feature type="compositionally biased region" description="Polar residues" evidence="1">
    <location>
        <begin position="11"/>
        <end position="26"/>
    </location>
</feature>
<feature type="non-terminal residue" evidence="2">
    <location>
        <position position="111"/>
    </location>
</feature>
<evidence type="ECO:0000256" key="1">
    <source>
        <dbReference type="SAM" id="MobiDB-lite"/>
    </source>
</evidence>
<feature type="region of interest" description="Disordered" evidence="1">
    <location>
        <begin position="1"/>
        <end position="111"/>
    </location>
</feature>
<sequence length="111" mass="12504">DDDDDDGLELFNSQQDESETNISGLSLTKERLNDASDPDKSPRMSQPASASAKKRMLESDSDNDSQFNTRQESDHTKKRFRLLSSDEDSDNNNGNVMHTELNESLKLHLSD</sequence>
<evidence type="ECO:0000313" key="2">
    <source>
        <dbReference type="EMBL" id="CEK51009.1"/>
    </source>
</evidence>
<proteinExistence type="predicted"/>
<feature type="non-terminal residue" evidence="2">
    <location>
        <position position="1"/>
    </location>
</feature>
<feature type="compositionally biased region" description="Basic and acidic residues" evidence="1">
    <location>
        <begin position="28"/>
        <end position="42"/>
    </location>
</feature>
<reference evidence="2" key="1">
    <citation type="submission" date="2014-12" db="EMBL/GenBank/DDBJ databases">
        <title>Insight into the proteome of Arion vulgaris.</title>
        <authorList>
            <person name="Aradska J."/>
            <person name="Bulat T."/>
            <person name="Smidak R."/>
            <person name="Sarate P."/>
            <person name="Gangsoo J."/>
            <person name="Sialana F."/>
            <person name="Bilban M."/>
            <person name="Lubec G."/>
        </authorList>
    </citation>
    <scope>NUCLEOTIDE SEQUENCE</scope>
    <source>
        <tissue evidence="2">Skin</tissue>
    </source>
</reference>
<gene>
    <name evidence="2" type="primary">ORF12234</name>
</gene>
<feature type="compositionally biased region" description="Basic and acidic residues" evidence="1">
    <location>
        <begin position="100"/>
        <end position="111"/>
    </location>
</feature>